<reference evidence="1 2" key="1">
    <citation type="journal article" date="2014" name="Agronomy (Basel)">
        <title>A Draft Genome Sequence for Ensete ventricosum, the Drought-Tolerant Tree Against Hunger.</title>
        <authorList>
            <person name="Harrison J."/>
            <person name="Moore K.A."/>
            <person name="Paszkiewicz K."/>
            <person name="Jones T."/>
            <person name="Grant M."/>
            <person name="Ambacheew D."/>
            <person name="Muzemil S."/>
            <person name="Studholme D.J."/>
        </authorList>
    </citation>
    <scope>NUCLEOTIDE SEQUENCE [LARGE SCALE GENOMIC DNA]</scope>
</reference>
<dbReference type="EMBL" id="AMZH03006743">
    <property type="protein sequence ID" value="RRT63050.1"/>
    <property type="molecule type" value="Genomic_DNA"/>
</dbReference>
<dbReference type="InterPro" id="IPR000504">
    <property type="entry name" value="RRM_dom"/>
</dbReference>
<dbReference type="PANTHER" id="PTHR48034">
    <property type="entry name" value="TRANSFORMER-2 SEX-DETERMINING PROTEIN-RELATED"/>
    <property type="match status" value="1"/>
</dbReference>
<gene>
    <name evidence="1" type="ORF">B296_00025775</name>
</gene>
<dbReference type="Pfam" id="PF00076">
    <property type="entry name" value="RRM_1"/>
    <property type="match status" value="1"/>
</dbReference>
<organism evidence="1 2">
    <name type="scientific">Ensete ventricosum</name>
    <name type="common">Abyssinian banana</name>
    <name type="synonym">Musa ensete</name>
    <dbReference type="NCBI Taxonomy" id="4639"/>
    <lineage>
        <taxon>Eukaryota</taxon>
        <taxon>Viridiplantae</taxon>
        <taxon>Streptophyta</taxon>
        <taxon>Embryophyta</taxon>
        <taxon>Tracheophyta</taxon>
        <taxon>Spermatophyta</taxon>
        <taxon>Magnoliopsida</taxon>
        <taxon>Liliopsida</taxon>
        <taxon>Zingiberales</taxon>
        <taxon>Musaceae</taxon>
        <taxon>Ensete</taxon>
    </lineage>
</organism>
<evidence type="ECO:0000313" key="2">
    <source>
        <dbReference type="Proteomes" id="UP000287651"/>
    </source>
</evidence>
<dbReference type="SMART" id="SM00360">
    <property type="entry name" value="RRM"/>
    <property type="match status" value="1"/>
</dbReference>
<dbReference type="PROSITE" id="PS50102">
    <property type="entry name" value="RRM"/>
    <property type="match status" value="1"/>
</dbReference>
<proteinExistence type="predicted"/>
<sequence>MKVLESESDRHRKKSKWTVTMTSPRGFTKWTVSECHVIVDPRTRESRGFGFVTMETVEGAERCVKYLNRSVLEGRLITVEKVA</sequence>
<dbReference type="SUPFAM" id="SSF54928">
    <property type="entry name" value="RNA-binding domain, RBD"/>
    <property type="match status" value="1"/>
</dbReference>
<dbReference type="InterPro" id="IPR035979">
    <property type="entry name" value="RBD_domain_sf"/>
</dbReference>
<evidence type="ECO:0000313" key="1">
    <source>
        <dbReference type="EMBL" id="RRT63050.1"/>
    </source>
</evidence>
<dbReference type="InterPro" id="IPR050441">
    <property type="entry name" value="RBM"/>
</dbReference>
<name>A0A444EER6_ENSVE</name>
<dbReference type="InterPro" id="IPR012677">
    <property type="entry name" value="Nucleotide-bd_a/b_plait_sf"/>
</dbReference>
<protein>
    <submittedName>
        <fullName evidence="1">Uncharacterized protein</fullName>
    </submittedName>
</protein>
<dbReference type="Proteomes" id="UP000287651">
    <property type="component" value="Unassembled WGS sequence"/>
</dbReference>
<accession>A0A444EER6</accession>
<dbReference type="Gene3D" id="3.30.70.330">
    <property type="match status" value="1"/>
</dbReference>
<dbReference type="AlphaFoldDB" id="A0A444EER6"/>
<dbReference type="GO" id="GO:0003723">
    <property type="term" value="F:RNA binding"/>
    <property type="evidence" value="ECO:0007669"/>
    <property type="project" value="UniProtKB-UniRule"/>
</dbReference>
<comment type="caution">
    <text evidence="1">The sequence shown here is derived from an EMBL/GenBank/DDBJ whole genome shotgun (WGS) entry which is preliminary data.</text>
</comment>